<dbReference type="InterPro" id="IPR004119">
    <property type="entry name" value="EcKL"/>
</dbReference>
<gene>
    <name evidence="2" type="ORF">ODALV1_LOCUS27921</name>
</gene>
<sequence>MAELIPNRRLVDKGFITKLANEPVKEFAISAGARYGDNVMGTLLSIDVKTQSNNILNLVIKSVLPMTGVIDRKTLDDARNLVQWNVFPKEICYYKIIRPIFLEACEKPEDFAHFSSPKYFSSYTDTHGLNDYLSLEDLRPSGYKMANKFKGLGYEEVAAALKELAFFHAMSYFLLDSKHEKFCSMAEDPNSTLNDFNWESCDGGNLQLFFNGIVSSSVELLRESGQLDVADKMGRFVRDGHNFIMTLWRKTKEDGRKYFQCFIHADLWTNNILFQYANDGKTVQDVKFVDFQRSRIGNVYEDLLYFIFTSTTVEFRKNHLQTCLGIYFQEFENCLQNKKCNLPTGFTELELRKTFHENLEYGLSYTLFAVPYQLGLKPPPPSPMTPIEGDFSNNVFFPPQDTALTASPAQEEESSTDTKSSFLKTIKAEVDTLKIAMRNSLVAKKRLKELAEEMVEHN</sequence>
<evidence type="ECO:0000313" key="2">
    <source>
        <dbReference type="EMBL" id="CAL8139633.1"/>
    </source>
</evidence>
<proteinExistence type="predicted"/>
<dbReference type="PANTHER" id="PTHR11012:SF30">
    <property type="entry name" value="PROTEIN KINASE-LIKE DOMAIN-CONTAINING"/>
    <property type="match status" value="1"/>
</dbReference>
<keyword evidence="3" id="KW-1185">Reference proteome</keyword>
<dbReference type="Gene3D" id="3.90.1200.10">
    <property type="match status" value="1"/>
</dbReference>
<feature type="domain" description="CHK kinase-like" evidence="1">
    <location>
        <begin position="133"/>
        <end position="337"/>
    </location>
</feature>
<dbReference type="SUPFAM" id="SSF56112">
    <property type="entry name" value="Protein kinase-like (PK-like)"/>
    <property type="match status" value="1"/>
</dbReference>
<reference evidence="2 3" key="1">
    <citation type="submission" date="2024-08" db="EMBL/GenBank/DDBJ databases">
        <authorList>
            <person name="Cucini C."/>
            <person name="Frati F."/>
        </authorList>
    </citation>
    <scope>NUCLEOTIDE SEQUENCE [LARGE SCALE GENOMIC DNA]</scope>
</reference>
<protein>
    <recommendedName>
        <fullName evidence="1">CHK kinase-like domain-containing protein</fullName>
    </recommendedName>
</protein>
<dbReference type="PANTHER" id="PTHR11012">
    <property type="entry name" value="PROTEIN KINASE-LIKE DOMAIN-CONTAINING"/>
    <property type="match status" value="1"/>
</dbReference>
<dbReference type="Pfam" id="PF02958">
    <property type="entry name" value="EcKL"/>
    <property type="match status" value="1"/>
</dbReference>
<evidence type="ECO:0000259" key="1">
    <source>
        <dbReference type="SMART" id="SM00587"/>
    </source>
</evidence>
<accession>A0ABP1S008</accession>
<dbReference type="Proteomes" id="UP001642540">
    <property type="component" value="Unassembled WGS sequence"/>
</dbReference>
<organism evidence="2 3">
    <name type="scientific">Orchesella dallaii</name>
    <dbReference type="NCBI Taxonomy" id="48710"/>
    <lineage>
        <taxon>Eukaryota</taxon>
        <taxon>Metazoa</taxon>
        <taxon>Ecdysozoa</taxon>
        <taxon>Arthropoda</taxon>
        <taxon>Hexapoda</taxon>
        <taxon>Collembola</taxon>
        <taxon>Entomobryomorpha</taxon>
        <taxon>Entomobryoidea</taxon>
        <taxon>Orchesellidae</taxon>
        <taxon>Orchesellinae</taxon>
        <taxon>Orchesella</taxon>
    </lineage>
</organism>
<name>A0ABP1S008_9HEXA</name>
<comment type="caution">
    <text evidence="2">The sequence shown here is derived from an EMBL/GenBank/DDBJ whole genome shotgun (WGS) entry which is preliminary data.</text>
</comment>
<dbReference type="EMBL" id="CAXLJM020000129">
    <property type="protein sequence ID" value="CAL8139633.1"/>
    <property type="molecule type" value="Genomic_DNA"/>
</dbReference>
<dbReference type="InterPro" id="IPR011009">
    <property type="entry name" value="Kinase-like_dom_sf"/>
</dbReference>
<evidence type="ECO:0000313" key="3">
    <source>
        <dbReference type="Proteomes" id="UP001642540"/>
    </source>
</evidence>
<dbReference type="InterPro" id="IPR015897">
    <property type="entry name" value="CHK_kinase-like"/>
</dbReference>
<dbReference type="SMART" id="SM00587">
    <property type="entry name" value="CHK"/>
    <property type="match status" value="1"/>
</dbReference>